<reference evidence="2" key="1">
    <citation type="submission" date="2021-03" db="EMBL/GenBank/DDBJ databases">
        <authorList>
            <person name="Tagirdzhanova G."/>
        </authorList>
    </citation>
    <scope>NUCLEOTIDE SEQUENCE</scope>
</reference>
<protein>
    <submittedName>
        <fullName evidence="2">Uncharacterized protein</fullName>
    </submittedName>
</protein>
<comment type="caution">
    <text evidence="2">The sequence shown here is derived from an EMBL/GenBank/DDBJ whole genome shotgun (WGS) entry which is preliminary data.</text>
</comment>
<dbReference type="Proteomes" id="UP000664203">
    <property type="component" value="Unassembled WGS sequence"/>
</dbReference>
<dbReference type="EMBL" id="CAJPDR010000317">
    <property type="protein sequence ID" value="CAF9932038.1"/>
    <property type="molecule type" value="Genomic_DNA"/>
</dbReference>
<name>A0A8H3G2N2_9LECA</name>
<keyword evidence="3" id="KW-1185">Reference proteome</keyword>
<evidence type="ECO:0000313" key="3">
    <source>
        <dbReference type="Proteomes" id="UP000664203"/>
    </source>
</evidence>
<sequence length="1378" mass="150447">MATSQFVSAKGLTPPLTFNTNVPFLRPDKVKLTNEDGTSREGLKLVEDQKQGIVLQSISEFSDYHVKGSFFDSDSQVVLLHDGKGQPMIFTVGTNKRLYVLSLVNGAGQTWHTSDITPKNDKPVQAFDAALIDGSLVIAVAQQIEQSYSTISSVTLDQPKLDPHAIGENHTFHNLRWNPIENKLDGKLIRKLVTKLSCESYLTQDREQQPRHLTSPFRIIVSTLASSTHEASLYYVDPTPGAMSPWQDEPFARSAGRILDCVSATPFPLKDHGHYVLSQSETANEPISCTMSAEAPRDILLHKLAKPNSLWSSMNCRGFTDLLVSTDRGIAFFDHEDSDEPSTILLDSVGFSNAVCSEHSVGSDAAESVLVVFGLSKKGDLYYFEGQRREDKLKFSASGVPIRSDLRFMSGCLNPVTCSTELVYVLRSSDQVHYLSRDVATGLWNETPLVVKTVGKTPEVVKYTAFTTTITLSNEQGSPVPQGYPVNIFSKDPLIALVQNRTHRLGNKAEEFLTDSSGCVTLVIPVSNNAISCSELGVWLKSPINSTHVSKPFSIEPAQRVVNTLAQVKSGSDILNAKTSDGRPVITNKAAVNRDAVNTAADIISKLPQFGVQKQSGTTSESLITFGNAGKELLELFMTDEDQETTASLLGDVIESMKQYVKEKVQAAMKVVGPVVKFVVKIFGKIFRFLIDTTKAALGCIGRFLEDVLGLDLTALNNWFKHLFGRVDSTQAALKTMITSGIRATQRILRVNEQVLKDSFDFYGKLLERIISRPTPHKAGPVSTFMTNILNNPILKALLSFNPMTWVMEAINEETGDSIKLPSFPFLSTLSSTAVKVGLSGLKRIIVLFERLFENLVAVVSDPSRAEDVLLDSCRAGFWSAFEGVKEIVLELYGLVVALFRDLDTFLNDVWVLPGLTDLWYDYTGMDFSLMNLMTYILAQIIEIFYDGKKAVFDGWDLDKMFSGKTISDKELKLFDVPKDMPLDFIQMFHMQVTSQMNWSPSGVIAQPERAKALPTEPSEPKLNIQANKSASFSMPQMTTTRSATQFSGGPGDGYPENSGTSGGSSTNERNEPTDENTKEFLKVMRLLKFFDGLCRLCALHCQPGVWKPAASDFGSGAPKVEGGRDSFESLFDLPQIGEARRGTLDLSGPIVIEKIGGSIDGFGVANAAPTSIADLASKSDYLATTLLNGVSILIKALEITYVVAKLPSEKRQSVGNLYGLGLESVTTVSAVILQSVMRDQIGSVAGNCLIHAGHVGSLFWGRLSGAGENADWALVRASGLGIAGPILVVLQEPNFRIAGQVCVGLDTGIVTGHDVKISAVLPAQPEDAAENDHAAEVMVVSQMQEWYGAEEAANFRHSLLLYGMPSRRSISHKTSYG</sequence>
<proteinExistence type="predicted"/>
<feature type="compositionally biased region" description="Polar residues" evidence="1">
    <location>
        <begin position="1034"/>
        <end position="1048"/>
    </location>
</feature>
<accession>A0A8H3G2N2</accession>
<evidence type="ECO:0000256" key="1">
    <source>
        <dbReference type="SAM" id="MobiDB-lite"/>
    </source>
</evidence>
<gene>
    <name evidence="2" type="ORF">ALECFALPRED_005151</name>
</gene>
<organism evidence="2 3">
    <name type="scientific">Alectoria fallacina</name>
    <dbReference type="NCBI Taxonomy" id="1903189"/>
    <lineage>
        <taxon>Eukaryota</taxon>
        <taxon>Fungi</taxon>
        <taxon>Dikarya</taxon>
        <taxon>Ascomycota</taxon>
        <taxon>Pezizomycotina</taxon>
        <taxon>Lecanoromycetes</taxon>
        <taxon>OSLEUM clade</taxon>
        <taxon>Lecanoromycetidae</taxon>
        <taxon>Lecanorales</taxon>
        <taxon>Lecanorineae</taxon>
        <taxon>Parmeliaceae</taxon>
        <taxon>Alectoria</taxon>
    </lineage>
</organism>
<dbReference type="OrthoDB" id="3235083at2759"/>
<feature type="region of interest" description="Disordered" evidence="1">
    <location>
        <begin position="1034"/>
        <end position="1076"/>
    </location>
</feature>
<evidence type="ECO:0000313" key="2">
    <source>
        <dbReference type="EMBL" id="CAF9932038.1"/>
    </source>
</evidence>